<keyword evidence="3" id="KW-0238">DNA-binding</keyword>
<dbReference type="SUPFAM" id="SSF46785">
    <property type="entry name" value="Winged helix' DNA-binding domain"/>
    <property type="match status" value="1"/>
</dbReference>
<dbReference type="PANTHER" id="PTHR30126">
    <property type="entry name" value="HTH-TYPE TRANSCRIPTIONAL REGULATOR"/>
    <property type="match status" value="1"/>
</dbReference>
<dbReference type="Proteomes" id="UP000216885">
    <property type="component" value="Unassembled WGS sequence"/>
</dbReference>
<accession>A0A261TUG0</accession>
<dbReference type="PANTHER" id="PTHR30126:SF40">
    <property type="entry name" value="HTH-TYPE TRANSCRIPTIONAL REGULATOR GLTR"/>
    <property type="match status" value="1"/>
</dbReference>
<comment type="caution">
    <text evidence="6">The sequence shown here is derived from an EMBL/GenBank/DDBJ whole genome shotgun (WGS) entry which is preliminary data.</text>
</comment>
<dbReference type="Gene3D" id="3.40.190.10">
    <property type="entry name" value="Periplasmic binding protein-like II"/>
    <property type="match status" value="2"/>
</dbReference>
<dbReference type="EMBL" id="NEVQ01000020">
    <property type="protein sequence ID" value="OZI52911.1"/>
    <property type="molecule type" value="Genomic_DNA"/>
</dbReference>
<keyword evidence="4" id="KW-0804">Transcription</keyword>
<proteinExistence type="inferred from homology"/>
<evidence type="ECO:0000256" key="3">
    <source>
        <dbReference type="ARBA" id="ARBA00023125"/>
    </source>
</evidence>
<name>A0A261TUG0_9BORD</name>
<evidence type="ECO:0000256" key="4">
    <source>
        <dbReference type="ARBA" id="ARBA00023163"/>
    </source>
</evidence>
<keyword evidence="7" id="KW-1185">Reference proteome</keyword>
<dbReference type="PROSITE" id="PS50931">
    <property type="entry name" value="HTH_LYSR"/>
    <property type="match status" value="1"/>
</dbReference>
<dbReference type="Pfam" id="PF00126">
    <property type="entry name" value="HTH_1"/>
    <property type="match status" value="1"/>
</dbReference>
<dbReference type="InterPro" id="IPR000847">
    <property type="entry name" value="LysR_HTH_N"/>
</dbReference>
<dbReference type="InterPro" id="IPR036390">
    <property type="entry name" value="WH_DNA-bd_sf"/>
</dbReference>
<dbReference type="AlphaFoldDB" id="A0A261TUG0"/>
<protein>
    <recommendedName>
        <fullName evidence="5">HTH lysR-type domain-containing protein</fullName>
    </recommendedName>
</protein>
<evidence type="ECO:0000313" key="6">
    <source>
        <dbReference type="EMBL" id="OZI52911.1"/>
    </source>
</evidence>
<feature type="domain" description="HTH lysR-type" evidence="5">
    <location>
        <begin position="1"/>
        <end position="58"/>
    </location>
</feature>
<sequence length="315" mass="34035">MDLVALEYFYVVAQAGSVSRAASDLGIEQSTLTRHITRLENSVGMRLFHRSGRGMVLTEKGQAMFRAAEEVVGAVSRARRTAAELASSGPGKITIASQPTIANTTFGAIGHALKAQFPRSTIRFVEGLGSHIISMLQDGEVDVALLYQPTQSKLIDYEELLREDLYCICSSSMTSPRTKFSGAELLKLPMVLPSTAHGLKTWLEALAQDIGQPPNIAIECDGSTHLMRRLVQQNHGYTILPLAAVTAELAAGTLKAVRIDHPRATRTVALATPRGRAQVDSYWTVVQIIKQTVADLVRSGQWPNVQATPGSACQA</sequence>
<comment type="similarity">
    <text evidence="1">Belongs to the LysR transcriptional regulatory family.</text>
</comment>
<organism evidence="6 7">
    <name type="scientific">Bordetella genomosp. 4</name>
    <dbReference type="NCBI Taxonomy" id="463044"/>
    <lineage>
        <taxon>Bacteria</taxon>
        <taxon>Pseudomonadati</taxon>
        <taxon>Pseudomonadota</taxon>
        <taxon>Betaproteobacteria</taxon>
        <taxon>Burkholderiales</taxon>
        <taxon>Alcaligenaceae</taxon>
        <taxon>Bordetella</taxon>
    </lineage>
</organism>
<evidence type="ECO:0000256" key="2">
    <source>
        <dbReference type="ARBA" id="ARBA00023015"/>
    </source>
</evidence>
<dbReference type="GO" id="GO:0003700">
    <property type="term" value="F:DNA-binding transcription factor activity"/>
    <property type="evidence" value="ECO:0007669"/>
    <property type="project" value="InterPro"/>
</dbReference>
<evidence type="ECO:0000313" key="7">
    <source>
        <dbReference type="Proteomes" id="UP000216885"/>
    </source>
</evidence>
<reference evidence="6 7" key="1">
    <citation type="submission" date="2017-05" db="EMBL/GenBank/DDBJ databases">
        <title>Complete and WGS of Bordetella genogroups.</title>
        <authorList>
            <person name="Spilker T."/>
            <person name="LiPuma J."/>
        </authorList>
    </citation>
    <scope>NUCLEOTIDE SEQUENCE [LARGE SCALE GENOMIC DNA]</scope>
    <source>
        <strain evidence="6 7">AU9919</strain>
    </source>
</reference>
<dbReference type="SUPFAM" id="SSF53850">
    <property type="entry name" value="Periplasmic binding protein-like II"/>
    <property type="match status" value="1"/>
</dbReference>
<dbReference type="RefSeq" id="WP_094838751.1">
    <property type="nucleotide sequence ID" value="NZ_NEVQ01000020.1"/>
</dbReference>
<evidence type="ECO:0000256" key="1">
    <source>
        <dbReference type="ARBA" id="ARBA00009437"/>
    </source>
</evidence>
<dbReference type="PRINTS" id="PR00039">
    <property type="entry name" value="HTHLYSR"/>
</dbReference>
<dbReference type="FunFam" id="1.10.10.10:FF:000001">
    <property type="entry name" value="LysR family transcriptional regulator"/>
    <property type="match status" value="1"/>
</dbReference>
<dbReference type="Pfam" id="PF03466">
    <property type="entry name" value="LysR_substrate"/>
    <property type="match status" value="1"/>
</dbReference>
<dbReference type="Gene3D" id="1.10.10.10">
    <property type="entry name" value="Winged helix-like DNA-binding domain superfamily/Winged helix DNA-binding domain"/>
    <property type="match status" value="1"/>
</dbReference>
<dbReference type="GO" id="GO:0000976">
    <property type="term" value="F:transcription cis-regulatory region binding"/>
    <property type="evidence" value="ECO:0007669"/>
    <property type="project" value="TreeGrafter"/>
</dbReference>
<keyword evidence="2" id="KW-0805">Transcription regulation</keyword>
<dbReference type="InterPro" id="IPR005119">
    <property type="entry name" value="LysR_subst-bd"/>
</dbReference>
<dbReference type="InterPro" id="IPR036388">
    <property type="entry name" value="WH-like_DNA-bd_sf"/>
</dbReference>
<gene>
    <name evidence="6" type="ORF">CAL20_19805</name>
</gene>
<evidence type="ECO:0000259" key="5">
    <source>
        <dbReference type="PROSITE" id="PS50931"/>
    </source>
</evidence>